<dbReference type="EMBL" id="ARXR01000018">
    <property type="protein sequence ID" value="MBF5053552.1"/>
    <property type="molecule type" value="Genomic_DNA"/>
</dbReference>
<reference evidence="1 2" key="1">
    <citation type="submission" date="2012-09" db="EMBL/GenBank/DDBJ databases">
        <title>Genome Sequence of alkane-degrading Bacterium Alcanivorax venustensis ISO4.</title>
        <authorList>
            <person name="Lai Q."/>
            <person name="Shao Z."/>
        </authorList>
    </citation>
    <scope>NUCLEOTIDE SEQUENCE [LARGE SCALE GENOMIC DNA]</scope>
    <source>
        <strain evidence="1 2">ISO4</strain>
    </source>
</reference>
<keyword evidence="2" id="KW-1185">Reference proteome</keyword>
<evidence type="ECO:0000313" key="1">
    <source>
        <dbReference type="EMBL" id="MBF5053552.1"/>
    </source>
</evidence>
<protein>
    <submittedName>
        <fullName evidence="1">Uncharacterized protein</fullName>
    </submittedName>
</protein>
<comment type="caution">
    <text evidence="1">The sequence shown here is derived from an EMBL/GenBank/DDBJ whole genome shotgun (WGS) entry which is preliminary data.</text>
</comment>
<name>A0ABS0AHD9_9GAMM</name>
<organism evidence="1 2">
    <name type="scientific">Alloalcanivorax venustensis ISO4</name>
    <dbReference type="NCBI Taxonomy" id="1177184"/>
    <lineage>
        <taxon>Bacteria</taxon>
        <taxon>Pseudomonadati</taxon>
        <taxon>Pseudomonadota</taxon>
        <taxon>Gammaproteobacteria</taxon>
        <taxon>Oceanospirillales</taxon>
        <taxon>Alcanivoracaceae</taxon>
        <taxon>Alloalcanivorax</taxon>
    </lineage>
</organism>
<evidence type="ECO:0000313" key="2">
    <source>
        <dbReference type="Proteomes" id="UP000644441"/>
    </source>
</evidence>
<gene>
    <name evidence="1" type="ORF">ISO4_02154</name>
</gene>
<accession>A0ABS0AHD9</accession>
<sequence>MEITKNSHRNTWQAVHETTLAIREGRLDPALTDWLSRQGVRVETALFASVRQCDQRLYMGTLVDEKGRVLEYLANLDLPEDDALDDVTAELGPKCSYHDRHDPCDPVTMALMIQRGQAPGLAAQPA</sequence>
<dbReference type="Proteomes" id="UP000644441">
    <property type="component" value="Unassembled WGS sequence"/>
</dbReference>
<dbReference type="RefSeq" id="WP_194856234.1">
    <property type="nucleotide sequence ID" value="NZ_ARXR01000018.1"/>
</dbReference>
<proteinExistence type="predicted"/>